<evidence type="ECO:0000313" key="3">
    <source>
        <dbReference type="Proteomes" id="UP000646244"/>
    </source>
</evidence>
<reference evidence="2" key="2">
    <citation type="submission" date="2020-09" db="EMBL/GenBank/DDBJ databases">
        <authorList>
            <person name="Sun Q."/>
            <person name="Ohkuma M."/>
        </authorList>
    </citation>
    <scope>NUCLEOTIDE SEQUENCE</scope>
    <source>
        <strain evidence="2">JCM 4633</strain>
    </source>
</reference>
<organism evidence="2 3">
    <name type="scientific">Streptomyces cinnamoneus</name>
    <name type="common">Streptoverticillium cinnamoneum</name>
    <dbReference type="NCBI Taxonomy" id="53446"/>
    <lineage>
        <taxon>Bacteria</taxon>
        <taxon>Bacillati</taxon>
        <taxon>Actinomycetota</taxon>
        <taxon>Actinomycetes</taxon>
        <taxon>Kitasatosporales</taxon>
        <taxon>Streptomycetaceae</taxon>
        <taxon>Streptomyces</taxon>
        <taxon>Streptomyces cinnamoneus group</taxon>
    </lineage>
</organism>
<proteinExistence type="predicted"/>
<keyword evidence="1" id="KW-0732">Signal</keyword>
<feature type="signal peptide" evidence="1">
    <location>
        <begin position="1"/>
        <end position="27"/>
    </location>
</feature>
<protein>
    <submittedName>
        <fullName evidence="2">Uncharacterized protein</fullName>
    </submittedName>
</protein>
<sequence length="134" mass="14226">MRLPRTLVGAACGTALALGVAAAPAQAAETREMCGFEVCLSTTNGSAPLYFDRYGGSTWKVCDDAPDKKRAMAEVRSPSGQVLRLQTADGYGSCSPEQTLYPAPSRGSVLSLKVWVQKGSGGTPQYHGYGSYRW</sequence>
<evidence type="ECO:0000313" key="2">
    <source>
        <dbReference type="EMBL" id="GHC38424.1"/>
    </source>
</evidence>
<dbReference type="EMBL" id="BMVB01000003">
    <property type="protein sequence ID" value="GHC38424.1"/>
    <property type="molecule type" value="Genomic_DNA"/>
</dbReference>
<accession>A0A918TA85</accession>
<name>A0A918TA85_STRCJ</name>
<gene>
    <name evidence="2" type="ORF">GCM10010507_09930</name>
</gene>
<evidence type="ECO:0000256" key="1">
    <source>
        <dbReference type="SAM" id="SignalP"/>
    </source>
</evidence>
<comment type="caution">
    <text evidence="2">The sequence shown here is derived from an EMBL/GenBank/DDBJ whole genome shotgun (WGS) entry which is preliminary data.</text>
</comment>
<dbReference type="Proteomes" id="UP000646244">
    <property type="component" value="Unassembled WGS sequence"/>
</dbReference>
<reference evidence="2" key="1">
    <citation type="journal article" date="2014" name="Int. J. Syst. Evol. Microbiol.">
        <title>Complete genome sequence of Corynebacterium casei LMG S-19264T (=DSM 44701T), isolated from a smear-ripened cheese.</title>
        <authorList>
            <consortium name="US DOE Joint Genome Institute (JGI-PGF)"/>
            <person name="Walter F."/>
            <person name="Albersmeier A."/>
            <person name="Kalinowski J."/>
            <person name="Ruckert C."/>
        </authorList>
    </citation>
    <scope>NUCLEOTIDE SEQUENCE</scope>
    <source>
        <strain evidence="2">JCM 4633</strain>
    </source>
</reference>
<feature type="chain" id="PRO_5038036770" evidence="1">
    <location>
        <begin position="28"/>
        <end position="134"/>
    </location>
</feature>
<dbReference type="AlphaFoldDB" id="A0A918TA85"/>